<evidence type="ECO:0000313" key="2">
    <source>
        <dbReference type="EMBL" id="EUB62102.1"/>
    </source>
</evidence>
<sequence>MSQDEKKLSVATVAGTSINFLKMDQSLNIYPKCCQNHTHSAIPQIYTSDDIIKCVTPNSQDKAFLFYYPNVDDVHANLPKSEDLTLKSERPGSPHFAPQPKCLPGEYNTDEVRKPPGKYFLFLLYFYKVTTRGQHPGFILLSVKHEKINDTLPSVRVVTGGHKTTSLPLRKISRKRFRKVTLTPRNSENIHLEDVGPLSTEDALIFDPSMKEKSSTHSRFRVTRIADSSSWWIPRSPTMNICVHDLKTSSIPDFVAKQCHKITSSLSSATPNYNECSRDFWNCLEPDYLQNVKKVLKFSATMICKNFPDIFFSDNLFMVEGSKCQALHLLMLKLDFFLNQIELPFFIFQWDDVLLI</sequence>
<dbReference type="AlphaFoldDB" id="W6UUQ5"/>
<dbReference type="Proteomes" id="UP000019149">
    <property type="component" value="Unassembled WGS sequence"/>
</dbReference>
<gene>
    <name evidence="2" type="ORF">EGR_03123</name>
</gene>
<evidence type="ECO:0000313" key="3">
    <source>
        <dbReference type="Proteomes" id="UP000019149"/>
    </source>
</evidence>
<evidence type="ECO:0000256" key="1">
    <source>
        <dbReference type="SAM" id="MobiDB-lite"/>
    </source>
</evidence>
<dbReference type="EMBL" id="APAU02000015">
    <property type="protein sequence ID" value="EUB62102.1"/>
    <property type="molecule type" value="Genomic_DNA"/>
</dbReference>
<dbReference type="OMA" id="NCLEPDY"/>
<dbReference type="KEGG" id="egl:EGR_03123"/>
<dbReference type="RefSeq" id="XP_024353298.1">
    <property type="nucleotide sequence ID" value="XM_024492372.1"/>
</dbReference>
<comment type="caution">
    <text evidence="2">The sequence shown here is derived from an EMBL/GenBank/DDBJ whole genome shotgun (WGS) entry which is preliminary data.</text>
</comment>
<reference evidence="2 3" key="1">
    <citation type="journal article" date="2013" name="Nat. Genet.">
        <title>The genome of the hydatid tapeworm Echinococcus granulosus.</title>
        <authorList>
            <person name="Zheng H."/>
            <person name="Zhang W."/>
            <person name="Zhang L."/>
            <person name="Zhang Z."/>
            <person name="Li J."/>
            <person name="Lu G."/>
            <person name="Zhu Y."/>
            <person name="Wang Y."/>
            <person name="Huang Y."/>
            <person name="Liu J."/>
            <person name="Kang H."/>
            <person name="Chen J."/>
            <person name="Wang L."/>
            <person name="Chen A."/>
            <person name="Yu S."/>
            <person name="Gao Z."/>
            <person name="Jin L."/>
            <person name="Gu W."/>
            <person name="Wang Z."/>
            <person name="Zhao L."/>
            <person name="Shi B."/>
            <person name="Wen H."/>
            <person name="Lin R."/>
            <person name="Jones M.K."/>
            <person name="Brejova B."/>
            <person name="Vinar T."/>
            <person name="Zhao G."/>
            <person name="McManus D.P."/>
            <person name="Chen Z."/>
            <person name="Zhou Y."/>
            <person name="Wang S."/>
        </authorList>
    </citation>
    <scope>NUCLEOTIDE SEQUENCE [LARGE SCALE GENOMIC DNA]</scope>
</reference>
<accession>W6UUQ5</accession>
<dbReference type="OrthoDB" id="6266852at2759"/>
<dbReference type="CTD" id="36338838"/>
<organism evidence="2 3">
    <name type="scientific">Echinococcus granulosus</name>
    <name type="common">Hydatid tapeworm</name>
    <dbReference type="NCBI Taxonomy" id="6210"/>
    <lineage>
        <taxon>Eukaryota</taxon>
        <taxon>Metazoa</taxon>
        <taxon>Spiralia</taxon>
        <taxon>Lophotrochozoa</taxon>
        <taxon>Platyhelminthes</taxon>
        <taxon>Cestoda</taxon>
        <taxon>Eucestoda</taxon>
        <taxon>Cyclophyllidea</taxon>
        <taxon>Taeniidae</taxon>
        <taxon>Echinococcus</taxon>
        <taxon>Echinococcus granulosus group</taxon>
    </lineage>
</organism>
<keyword evidence="3" id="KW-1185">Reference proteome</keyword>
<protein>
    <submittedName>
        <fullName evidence="2">Uncharacterized protein</fullName>
    </submittedName>
</protein>
<dbReference type="GeneID" id="36338838"/>
<name>W6UUQ5_ECHGR</name>
<proteinExistence type="predicted"/>
<feature type="region of interest" description="Disordered" evidence="1">
    <location>
        <begin position="84"/>
        <end position="108"/>
    </location>
</feature>